<dbReference type="WBParaSite" id="PS1159_v2.g10469.t1">
    <property type="protein sequence ID" value="PS1159_v2.g10469.t1"/>
    <property type="gene ID" value="PS1159_v2.g10469"/>
</dbReference>
<name>A0AC35EVJ0_9BILA</name>
<accession>A0AC35EVJ0</accession>
<dbReference type="Proteomes" id="UP000887580">
    <property type="component" value="Unplaced"/>
</dbReference>
<evidence type="ECO:0000313" key="1">
    <source>
        <dbReference type="Proteomes" id="UP000887580"/>
    </source>
</evidence>
<reference evidence="2" key="1">
    <citation type="submission" date="2022-11" db="UniProtKB">
        <authorList>
            <consortium name="WormBaseParasite"/>
        </authorList>
    </citation>
    <scope>IDENTIFICATION</scope>
</reference>
<protein>
    <submittedName>
        <fullName evidence="2">SCY1-like protein 2</fullName>
    </submittedName>
</protein>
<proteinExistence type="predicted"/>
<organism evidence="1 2">
    <name type="scientific">Panagrolaimus sp. PS1159</name>
    <dbReference type="NCBI Taxonomy" id="55785"/>
    <lineage>
        <taxon>Eukaryota</taxon>
        <taxon>Metazoa</taxon>
        <taxon>Ecdysozoa</taxon>
        <taxon>Nematoda</taxon>
        <taxon>Chromadorea</taxon>
        <taxon>Rhabditida</taxon>
        <taxon>Tylenchina</taxon>
        <taxon>Panagrolaimomorpha</taxon>
        <taxon>Panagrolaimoidea</taxon>
        <taxon>Panagrolaimidae</taxon>
        <taxon>Panagrolaimus</taxon>
    </lineage>
</organism>
<evidence type="ECO:0000313" key="2">
    <source>
        <dbReference type="WBParaSite" id="PS1159_v2.g10469.t1"/>
    </source>
</evidence>
<sequence>MERFCLHFIIRIQTLVCIGKLMPTLEPWMVSDQILPALPKINSKEPGILMAILGIYKLANENERFGIGREQAAKSVLPFLMSTTVENTLNLSQFEQYVSMIRLLFDKVEKEQRTRLQQLSAGQEEQRNFQDFTEMINADSTRVNSAPDLDALSALFGPTGIDRSANSTPKPGGPLTLEEKKRLAAEKENSIRTKDSSQSPLPIQKSKQPMNSFMDNSSSGNYSGTVKNNSSLNNLFDSSFSSITSLAPKNGTNNTSNNDSFAFNDFVTSTPSKPLQQSTAAAPSSTFSKPMNSFSSGSFALPPPPSAPNPVQRNPGIPGGGIPPPPGSSSSSFGFSSMISTTATSSKSTNDDILDLFKQAPTPKQQSTNIDELLALANAIPAPPKSNNSRSNKDPFADILK</sequence>